<feature type="compositionally biased region" description="Low complexity" evidence="1">
    <location>
        <begin position="1031"/>
        <end position="1061"/>
    </location>
</feature>
<feature type="compositionally biased region" description="Low complexity" evidence="1">
    <location>
        <begin position="480"/>
        <end position="491"/>
    </location>
</feature>
<dbReference type="Gene3D" id="4.10.240.10">
    <property type="entry name" value="Zn(2)-C6 fungal-type DNA-binding domain"/>
    <property type="match status" value="1"/>
</dbReference>
<protein>
    <submittedName>
        <fullName evidence="3">Sterigmatocystin biosynthesis regulatory protein</fullName>
    </submittedName>
</protein>
<feature type="region of interest" description="Disordered" evidence="1">
    <location>
        <begin position="1"/>
        <end position="42"/>
    </location>
</feature>
<dbReference type="EMBL" id="BEYU01000039">
    <property type="protein sequence ID" value="GBG28114.1"/>
    <property type="molecule type" value="Genomic_DNA"/>
</dbReference>
<feature type="compositionally biased region" description="Gly residues" evidence="1">
    <location>
        <begin position="976"/>
        <end position="989"/>
    </location>
</feature>
<feature type="compositionally biased region" description="Polar residues" evidence="1">
    <location>
        <begin position="15"/>
        <end position="27"/>
    </location>
</feature>
<feature type="compositionally biased region" description="Low complexity" evidence="1">
    <location>
        <begin position="217"/>
        <end position="331"/>
    </location>
</feature>
<feature type="compositionally biased region" description="Basic and acidic residues" evidence="1">
    <location>
        <begin position="549"/>
        <end position="558"/>
    </location>
</feature>
<feature type="compositionally biased region" description="Low complexity" evidence="1">
    <location>
        <begin position="940"/>
        <end position="957"/>
    </location>
</feature>
<feature type="region of interest" description="Disordered" evidence="1">
    <location>
        <begin position="131"/>
        <end position="333"/>
    </location>
</feature>
<dbReference type="PROSITE" id="PS50048">
    <property type="entry name" value="ZN2_CY6_FUNGAL_2"/>
    <property type="match status" value="1"/>
</dbReference>
<feature type="region of interest" description="Disordered" evidence="1">
    <location>
        <begin position="410"/>
        <end position="431"/>
    </location>
</feature>
<reference evidence="3 4" key="1">
    <citation type="submission" date="2017-12" db="EMBL/GenBank/DDBJ databases">
        <title>Sequencing, de novo assembly and annotation of complete genome of a new Thraustochytrid species, strain FCC1311.</title>
        <authorList>
            <person name="Sedici K."/>
            <person name="Godart F."/>
            <person name="Aiese Cigliano R."/>
            <person name="Sanseverino W."/>
            <person name="Barakat M."/>
            <person name="Ortet P."/>
            <person name="Marechal E."/>
            <person name="Cagnac O."/>
            <person name="Amato A."/>
        </authorList>
    </citation>
    <scope>NUCLEOTIDE SEQUENCE [LARGE SCALE GENOMIC DNA]</scope>
</reference>
<feature type="domain" description="Zn(2)-C6 fungal-type" evidence="2">
    <location>
        <begin position="51"/>
        <end position="80"/>
    </location>
</feature>
<feature type="compositionally biased region" description="Low complexity" evidence="1">
    <location>
        <begin position="186"/>
        <end position="196"/>
    </location>
</feature>
<evidence type="ECO:0000259" key="2">
    <source>
        <dbReference type="PROSITE" id="PS50048"/>
    </source>
</evidence>
<keyword evidence="4" id="KW-1185">Reference proteome</keyword>
<feature type="compositionally biased region" description="Low complexity" evidence="1">
    <location>
        <begin position="131"/>
        <end position="176"/>
    </location>
</feature>
<feature type="region of interest" description="Disordered" evidence="1">
    <location>
        <begin position="349"/>
        <end position="394"/>
    </location>
</feature>
<evidence type="ECO:0000313" key="3">
    <source>
        <dbReference type="EMBL" id="GBG28114.1"/>
    </source>
</evidence>
<feature type="compositionally biased region" description="Low complexity" evidence="1">
    <location>
        <begin position="728"/>
        <end position="746"/>
    </location>
</feature>
<accession>A0A2R5GJS6</accession>
<dbReference type="InterPro" id="IPR001138">
    <property type="entry name" value="Zn2Cys6_DnaBD"/>
</dbReference>
<dbReference type="PROSITE" id="PS00463">
    <property type="entry name" value="ZN2_CY6_FUNGAL_1"/>
    <property type="match status" value="1"/>
</dbReference>
<sequence length="1220" mass="130362">MSSSSKASSRKRHGSLQSHGTGSVDHNSSAGGSTSSLSAPVVEAPPTMKRTCENCTRVKVKCEGYPICKRCERRGMECVFREQHKRGRKRQPEYFAQQPMQPYQVVSGGQTYIIRPGTQNPYMPQSVQQALQHPQQQHQGSSQMLNNFNSMPFFGNNNNSNSTNNNSNVAAGNTGNPAALLSGFPQSQQQQHQLQQPSVNSYAYPGAQNMSQGSIDAATNVSSSTSSGTTAPTAGSASASSFGSMQLGPGNASGDANSASGPSSSLALTSNSGSTRSISSTNNNNNSNAGTNANHTAGSAGSSNNSTTTTATNNPFLPLQSQDMQSGGMQSWIANSGLSSDAAMQILLQQQQQTQQRPTQQGTTMQGQHMQQQQPQQQQQQPNFFQQPQQQQQQNGLNPMMMMWMNPQNQQQFQQQFQQQQQGQPYQQQLQPQQNLIPNQNHMPATSLPGANLAGLPFAMSQQMPSNQQFLAGLQRKASRPVTSAAASTTTETRKRSSSDKISRKRNRESPSGRTHHHKHHHHYHGHNSSQFRRQRDSGGSSGSEEETERQNRPDKRQKGQTTPLANESPSSEERISSLSDPLRRILVVFLRLLGPQMQDRYFRILAGQKGDDRMPRFASIESSRSTKATRFFFSTLIRFFSAKGDSLTESVTRKWADKLQYIFTSRDPSSRLATTLAREDPASGEMYVGPRVSRPYQSANGSGTSEDDAVPFSSAVGSGSGPGSGESSGSFSGSVEGVSSNSGGENQAGSDRDSGSNSNSNELRRDLSPGQRSPSPPGTPVEIEERHFRLKETPMSSGLAWLLGSSSSNTSSNSEDSLEHTRTPLFKIACLWRHSKSMQGGAPYLSFVDINAAMKSMLGMRSAKQLLPLRGFCDGVLPYGLDPLVEMLVSPEEVTRFVLAISSKVENAVSKLRRPANHHGEQAGSSGSSGGSSGGVLGSSGSNSNNQSGSNSGSGNDTAAMVSADYSSSSSSHSGLGGSGSGSAGNGSGESNSNENGGSAGSSGSGRTRPKESNKAGLSRHHHHHHREAAASSDSNENGSGGNKASTGSTGSGTESAAGSRHSKSLNGSADEAGAKRSTKATVEASQQACAAENDSAGAKAEPKRRSSVEMLLSDMLHVLVDENGRRVPRLCRVSTLLRVTQVSISVDNLQVKMRAGKDFLLESVVTISKLEARYRDDAAANLLAKTAMSSLHGLPSAHDTKHDHIWLDEKMRLLLRPR</sequence>
<proteinExistence type="predicted"/>
<dbReference type="GO" id="GO:0008270">
    <property type="term" value="F:zinc ion binding"/>
    <property type="evidence" value="ECO:0007669"/>
    <property type="project" value="InterPro"/>
</dbReference>
<dbReference type="InParanoid" id="A0A2R5GJS6"/>
<dbReference type="CDD" id="cd00067">
    <property type="entry name" value="GAL4"/>
    <property type="match status" value="1"/>
</dbReference>
<feature type="compositionally biased region" description="Polar residues" evidence="1">
    <location>
        <begin position="696"/>
        <end position="705"/>
    </location>
</feature>
<comment type="caution">
    <text evidence="3">The sequence shown here is derived from an EMBL/GenBank/DDBJ whole genome shotgun (WGS) entry which is preliminary data.</text>
</comment>
<dbReference type="InterPro" id="IPR036864">
    <property type="entry name" value="Zn2-C6_fun-type_DNA-bd_sf"/>
</dbReference>
<organism evidence="3 4">
    <name type="scientific">Hondaea fermentalgiana</name>
    <dbReference type="NCBI Taxonomy" id="2315210"/>
    <lineage>
        <taxon>Eukaryota</taxon>
        <taxon>Sar</taxon>
        <taxon>Stramenopiles</taxon>
        <taxon>Bigyra</taxon>
        <taxon>Labyrinthulomycetes</taxon>
        <taxon>Thraustochytrida</taxon>
        <taxon>Thraustochytriidae</taxon>
        <taxon>Hondaea</taxon>
    </lineage>
</organism>
<dbReference type="SMART" id="SM00066">
    <property type="entry name" value="GAL4"/>
    <property type="match status" value="1"/>
</dbReference>
<feature type="compositionally biased region" description="Basic and acidic residues" evidence="1">
    <location>
        <begin position="492"/>
        <end position="502"/>
    </location>
</feature>
<dbReference type="AlphaFoldDB" id="A0A2R5GJS6"/>
<feature type="region of interest" description="Disordered" evidence="1">
    <location>
        <begin position="472"/>
        <end position="578"/>
    </location>
</feature>
<dbReference type="Pfam" id="PF00172">
    <property type="entry name" value="Zn_clus"/>
    <property type="match status" value="1"/>
</dbReference>
<feature type="compositionally biased region" description="Low complexity" evidence="1">
    <location>
        <begin position="28"/>
        <end position="39"/>
    </location>
</feature>
<evidence type="ECO:0000313" key="4">
    <source>
        <dbReference type="Proteomes" id="UP000241890"/>
    </source>
</evidence>
<dbReference type="OrthoDB" id="10261408at2759"/>
<feature type="compositionally biased region" description="Basic residues" evidence="1">
    <location>
        <begin position="514"/>
        <end position="526"/>
    </location>
</feature>
<feature type="compositionally biased region" description="Gly residues" evidence="1">
    <location>
        <begin position="928"/>
        <end position="939"/>
    </location>
</feature>
<feature type="region of interest" description="Disordered" evidence="1">
    <location>
        <begin position="914"/>
        <end position="1106"/>
    </location>
</feature>
<dbReference type="Proteomes" id="UP000241890">
    <property type="component" value="Unassembled WGS sequence"/>
</dbReference>
<feature type="compositionally biased region" description="Polar residues" evidence="1">
    <location>
        <begin position="1081"/>
        <end position="1090"/>
    </location>
</feature>
<evidence type="ECO:0000256" key="1">
    <source>
        <dbReference type="SAM" id="MobiDB-lite"/>
    </source>
</evidence>
<feature type="region of interest" description="Disordered" evidence="1">
    <location>
        <begin position="671"/>
        <end position="782"/>
    </location>
</feature>
<gene>
    <name evidence="3" type="ORF">FCC1311_043372</name>
</gene>
<name>A0A2R5GJS6_9STRA</name>
<dbReference type="SUPFAM" id="SSF57701">
    <property type="entry name" value="Zn2/Cys6 DNA-binding domain"/>
    <property type="match status" value="1"/>
</dbReference>
<dbReference type="GO" id="GO:0000981">
    <property type="term" value="F:DNA-binding transcription factor activity, RNA polymerase II-specific"/>
    <property type="evidence" value="ECO:0007669"/>
    <property type="project" value="InterPro"/>
</dbReference>
<feature type="compositionally biased region" description="Basic residues" evidence="1">
    <location>
        <begin position="1019"/>
        <end position="1028"/>
    </location>
</feature>